<comment type="function">
    <text evidence="17">Decapping scavenger enzyme that catalyzes the cleavage of a residual cap structure following the degradation of mRNAs of the 3'-&gt;5' exosome-mediated mRNA decay pathway. Hydrolyzes cap analog structures like 7-methylguanosine nucleoside triphosphate (m7GpppG) and tri-methyl guanosine nucleoside triphosphate (m3(2,2,7)GpppG) with up to 2 nucleotide substrates (small capped oligoribonucleotides) and specifically releases 5'-phosphorylated RNA fragments and 7-methylguanosine monophosphate (m7GMP). Does not hydrolyze unmethylated cap analog (GpppG) and shows no decapping activity on intact m7GpppG-capped mRNA molecules. Does not hydrolyze 7-methylguanosine diphosphate (m7GDP) and tri-methylguanosine diphosphate (m3(2,2,7)GDP) to m(7)GMP and m3(2,2,7)GMP, respectively. May also play a role in the 5'-&gt;3 mRNA decay pathway; m7GDP, the downstream product released by the 5'-&gt;3' mRNA mediated decapping activity, may be also converted by dcs-1 to m7GMP. Binds to m7GpppG and strongly to m7GDP.</text>
</comment>
<dbReference type="FunFam" id="3.30.200.40:FF:000003">
    <property type="entry name" value="m7GpppX diphosphatase"/>
    <property type="match status" value="1"/>
</dbReference>
<dbReference type="Pfam" id="PF00667">
    <property type="entry name" value="FAD_binding_1"/>
    <property type="match status" value="1"/>
</dbReference>
<dbReference type="Gene3D" id="2.40.30.10">
    <property type="entry name" value="Translation factors"/>
    <property type="match status" value="1"/>
</dbReference>
<dbReference type="GO" id="GO:0010181">
    <property type="term" value="F:FMN binding"/>
    <property type="evidence" value="ECO:0007669"/>
    <property type="project" value="InterPro"/>
</dbReference>
<dbReference type="PRINTS" id="PR00371">
    <property type="entry name" value="FPNCR"/>
</dbReference>
<dbReference type="InterPro" id="IPR008594">
    <property type="entry name" value="DcpS/DCS2"/>
</dbReference>
<evidence type="ECO:0000256" key="11">
    <source>
        <dbReference type="ARBA" id="ARBA00023002"/>
    </source>
</evidence>
<comment type="catalytic activity">
    <reaction evidence="16">
        <text>a 5'-end (N(2),N(2),N(7)-trimethyl 5'-triphosphoguanosine)-ribonucleoside in mRNA + H2O = (N(2),N(2),N(7))-trimethyl-GMP + a 5'-end diphospho-ribonucleoside in mRNA + 2 H(+)</text>
        <dbReference type="Rhea" id="RHEA:65384"/>
        <dbReference type="Rhea" id="RHEA-COMP:17165"/>
        <dbReference type="Rhea" id="RHEA-COMP:17171"/>
        <dbReference type="ChEBI" id="CHEBI:15377"/>
        <dbReference type="ChEBI" id="CHEBI:15378"/>
        <dbReference type="ChEBI" id="CHEBI:74434"/>
        <dbReference type="ChEBI" id="CHEBI:167616"/>
        <dbReference type="ChEBI" id="CHEBI:167623"/>
        <dbReference type="EC" id="3.6.1.59"/>
    </reaction>
</comment>
<dbReference type="InterPro" id="IPR008254">
    <property type="entry name" value="Flavodoxin/NO_synth"/>
</dbReference>
<dbReference type="Pfam" id="PF11969">
    <property type="entry name" value="DcpS_C"/>
    <property type="match status" value="1"/>
</dbReference>
<name>A0A2A2JRS8_9BILA</name>
<dbReference type="AlphaFoldDB" id="A0A2A2JRS8"/>
<keyword evidence="9" id="KW-0274">FAD</keyword>
<keyword evidence="20" id="KW-1185">Reference proteome</keyword>
<evidence type="ECO:0000256" key="6">
    <source>
        <dbReference type="ARBA" id="ARBA00015636"/>
    </source>
</evidence>
<evidence type="ECO:0000256" key="4">
    <source>
        <dbReference type="ARBA" id="ARBA00010208"/>
    </source>
</evidence>
<dbReference type="InterPro" id="IPR017927">
    <property type="entry name" value="FAD-bd_FR_type"/>
</dbReference>
<dbReference type="GO" id="GO:0000932">
    <property type="term" value="C:P-body"/>
    <property type="evidence" value="ECO:0007669"/>
    <property type="project" value="TreeGrafter"/>
</dbReference>
<dbReference type="PANTHER" id="PTHR12978">
    <property type="entry name" value="HISTIDINE TRIAD HIT PROTEIN MEMBER"/>
    <property type="match status" value="1"/>
</dbReference>
<evidence type="ECO:0000259" key="18">
    <source>
        <dbReference type="PROSITE" id="PS51384"/>
    </source>
</evidence>
<evidence type="ECO:0000256" key="2">
    <source>
        <dbReference type="ARBA" id="ARBA00001974"/>
    </source>
</evidence>
<evidence type="ECO:0000256" key="14">
    <source>
        <dbReference type="ARBA" id="ARBA00030609"/>
    </source>
</evidence>
<evidence type="ECO:0000256" key="13">
    <source>
        <dbReference type="ARBA" id="ARBA00029885"/>
    </source>
</evidence>
<feature type="domain" description="FAD-binding FR-type" evidence="18">
    <location>
        <begin position="384"/>
        <end position="644"/>
    </location>
</feature>
<evidence type="ECO:0000256" key="17">
    <source>
        <dbReference type="ARBA" id="ARBA00056955"/>
    </source>
</evidence>
<dbReference type="PROSITE" id="PS51384">
    <property type="entry name" value="FAD_FR"/>
    <property type="match status" value="1"/>
</dbReference>
<dbReference type="OrthoDB" id="10264956at2759"/>
<accession>A0A2A2JRS8</accession>
<dbReference type="GO" id="GO:0005634">
    <property type="term" value="C:nucleus"/>
    <property type="evidence" value="ECO:0007669"/>
    <property type="project" value="UniProtKB-SubCell"/>
</dbReference>
<keyword evidence="7" id="KW-0285">Flavoprotein</keyword>
<comment type="similarity">
    <text evidence="4">Belongs to the HIT family.</text>
</comment>
<dbReference type="InterPro" id="IPR001709">
    <property type="entry name" value="Flavoprot_Pyr_Nucl_cyt_Rdtase"/>
</dbReference>
<keyword evidence="10" id="KW-0521">NADP</keyword>
<evidence type="ECO:0000256" key="7">
    <source>
        <dbReference type="ARBA" id="ARBA00022630"/>
    </source>
</evidence>
<dbReference type="InterPro" id="IPR003097">
    <property type="entry name" value="CysJ-like_FAD-binding"/>
</dbReference>
<comment type="cofactor">
    <cofactor evidence="1">
        <name>FMN</name>
        <dbReference type="ChEBI" id="CHEBI:58210"/>
    </cofactor>
</comment>
<dbReference type="Gene3D" id="3.40.50.360">
    <property type="match status" value="1"/>
</dbReference>
<dbReference type="Gene3D" id="3.30.200.40">
    <property type="entry name" value="Scavenger mRNA decapping enzyme, N-terminal domain"/>
    <property type="match status" value="1"/>
</dbReference>
<comment type="caution">
    <text evidence="19">The sequence shown here is derived from an EMBL/GenBank/DDBJ whole genome shotgun (WGS) entry which is preliminary data.</text>
</comment>
<dbReference type="Pfam" id="PF05652">
    <property type="entry name" value="DcpS"/>
    <property type="match status" value="1"/>
</dbReference>
<dbReference type="GO" id="GO:0140932">
    <property type="term" value="F:5'-(N(7)-methyl 5'-triphosphoguanosine)-[mRNA] diphosphatase activity"/>
    <property type="evidence" value="ECO:0007669"/>
    <property type="project" value="UniProtKB-EC"/>
</dbReference>
<dbReference type="STRING" id="2018661.A0A2A2JRS8"/>
<dbReference type="SUPFAM" id="SSF54197">
    <property type="entry name" value="HIT-like"/>
    <property type="match status" value="1"/>
</dbReference>
<dbReference type="SUPFAM" id="SSF52343">
    <property type="entry name" value="Ferredoxin reductase-like, C-terminal NADP-linked domain"/>
    <property type="match status" value="1"/>
</dbReference>
<evidence type="ECO:0000313" key="19">
    <source>
        <dbReference type="EMBL" id="PAV64375.1"/>
    </source>
</evidence>
<dbReference type="Pfam" id="PF00175">
    <property type="entry name" value="NAD_binding_1"/>
    <property type="match status" value="1"/>
</dbReference>
<dbReference type="SUPFAM" id="SSF63380">
    <property type="entry name" value="Riboflavin synthase domain-like"/>
    <property type="match status" value="1"/>
</dbReference>
<dbReference type="GO" id="GO:0016491">
    <property type="term" value="F:oxidoreductase activity"/>
    <property type="evidence" value="ECO:0007669"/>
    <property type="project" value="UniProtKB-KW"/>
</dbReference>
<reference evidence="19 20" key="1">
    <citation type="journal article" date="2017" name="Curr. Biol.">
        <title>Genome architecture and evolution of a unichromosomal asexual nematode.</title>
        <authorList>
            <person name="Fradin H."/>
            <person name="Zegar C."/>
            <person name="Gutwein M."/>
            <person name="Lucas J."/>
            <person name="Kovtun M."/>
            <person name="Corcoran D."/>
            <person name="Baugh L.R."/>
            <person name="Kiontke K."/>
            <person name="Gunsalus K."/>
            <person name="Fitch D.H."/>
            <person name="Piano F."/>
        </authorList>
    </citation>
    <scope>NUCLEOTIDE SEQUENCE [LARGE SCALE GENOMIC DNA]</scope>
    <source>
        <strain evidence="19">PF1309</strain>
    </source>
</reference>
<comment type="cofactor">
    <cofactor evidence="2">
        <name>FAD</name>
        <dbReference type="ChEBI" id="CHEBI:57692"/>
    </cofactor>
</comment>
<dbReference type="Gene3D" id="1.20.990.10">
    <property type="entry name" value="NADPH-cytochrome p450 Reductase, Chain A, domain 3"/>
    <property type="match status" value="1"/>
</dbReference>
<evidence type="ECO:0000256" key="8">
    <source>
        <dbReference type="ARBA" id="ARBA00022801"/>
    </source>
</evidence>
<evidence type="ECO:0000313" key="20">
    <source>
        <dbReference type="Proteomes" id="UP000218231"/>
    </source>
</evidence>
<comment type="catalytic activity">
    <reaction evidence="15">
        <text>a 5'-end (N(7)-methyl 5'-triphosphoguanosine)-ribonucleoside in mRNA + H2O = N(7)-methyl-GMP + a 5'-end diphospho-ribonucleoside in mRNA + 2 H(+)</text>
        <dbReference type="Rhea" id="RHEA:65388"/>
        <dbReference type="Rhea" id="RHEA-COMP:17165"/>
        <dbReference type="Rhea" id="RHEA-COMP:17167"/>
        <dbReference type="ChEBI" id="CHEBI:15377"/>
        <dbReference type="ChEBI" id="CHEBI:15378"/>
        <dbReference type="ChEBI" id="CHEBI:58285"/>
        <dbReference type="ChEBI" id="CHEBI:156461"/>
        <dbReference type="ChEBI" id="CHEBI:167616"/>
        <dbReference type="EC" id="3.6.1.59"/>
    </reaction>
</comment>
<dbReference type="SUPFAM" id="SSF102860">
    <property type="entry name" value="mRNA decapping enzyme DcpS N-terminal domain"/>
    <property type="match status" value="1"/>
</dbReference>
<evidence type="ECO:0000256" key="3">
    <source>
        <dbReference type="ARBA" id="ARBA00004123"/>
    </source>
</evidence>
<keyword evidence="8" id="KW-0378">Hydrolase</keyword>
<evidence type="ECO:0000256" key="12">
    <source>
        <dbReference type="ARBA" id="ARBA00023242"/>
    </source>
</evidence>
<evidence type="ECO:0000256" key="10">
    <source>
        <dbReference type="ARBA" id="ARBA00022857"/>
    </source>
</evidence>
<gene>
    <name evidence="19" type="ORF">WR25_07554</name>
</gene>
<dbReference type="InterPro" id="IPR017938">
    <property type="entry name" value="Riboflavin_synthase-like_b-brl"/>
</dbReference>
<dbReference type="EC" id="3.6.1.59" evidence="5"/>
<evidence type="ECO:0000256" key="15">
    <source>
        <dbReference type="ARBA" id="ARBA00048222"/>
    </source>
</evidence>
<organism evidence="19 20">
    <name type="scientific">Diploscapter pachys</name>
    <dbReference type="NCBI Taxonomy" id="2018661"/>
    <lineage>
        <taxon>Eukaryota</taxon>
        <taxon>Metazoa</taxon>
        <taxon>Ecdysozoa</taxon>
        <taxon>Nematoda</taxon>
        <taxon>Chromadorea</taxon>
        <taxon>Rhabditida</taxon>
        <taxon>Rhabditina</taxon>
        <taxon>Rhabditomorpha</taxon>
        <taxon>Rhabditoidea</taxon>
        <taxon>Rhabditidae</taxon>
        <taxon>Diploscapter</taxon>
    </lineage>
</organism>
<dbReference type="Proteomes" id="UP000218231">
    <property type="component" value="Unassembled WGS sequence"/>
</dbReference>
<keyword evidence="12" id="KW-0539">Nucleus</keyword>
<keyword evidence="11" id="KW-0560">Oxidoreductase</keyword>
<dbReference type="InterPro" id="IPR029039">
    <property type="entry name" value="Flavoprotein-like_sf"/>
</dbReference>
<evidence type="ECO:0000256" key="1">
    <source>
        <dbReference type="ARBA" id="ARBA00001917"/>
    </source>
</evidence>
<evidence type="ECO:0000256" key="9">
    <source>
        <dbReference type="ARBA" id="ARBA00022827"/>
    </source>
</evidence>
<dbReference type="InterPro" id="IPR036265">
    <property type="entry name" value="HIT-like_sf"/>
</dbReference>
<dbReference type="SUPFAM" id="SSF52218">
    <property type="entry name" value="Flavoproteins"/>
    <property type="match status" value="1"/>
</dbReference>
<dbReference type="Gene3D" id="3.40.50.80">
    <property type="entry name" value="Nucleotide-binding domain of ferredoxin-NADP reductase (FNR) module"/>
    <property type="match status" value="1"/>
</dbReference>
<protein>
    <recommendedName>
        <fullName evidence="6">m7GpppX diphosphatase</fullName>
        <ecNumber evidence="5">3.6.1.59</ecNumber>
    </recommendedName>
    <alternativeName>
        <fullName evidence="14">Decapping scavenger enzyme</fullName>
    </alternativeName>
    <alternativeName>
        <fullName evidence="13">Scavenger mRNA-decapping enzyme DcpS</fullName>
    </alternativeName>
</protein>
<dbReference type="InterPro" id="IPR023173">
    <property type="entry name" value="NADPH_Cyt_P450_Rdtase_alpha"/>
</dbReference>
<comment type="subcellular location">
    <subcellularLocation>
        <location evidence="3">Nucleus</location>
    </subcellularLocation>
</comment>
<evidence type="ECO:0000256" key="5">
    <source>
        <dbReference type="ARBA" id="ARBA00012520"/>
    </source>
</evidence>
<dbReference type="InterPro" id="IPR001433">
    <property type="entry name" value="OxRdtase_FAD/NAD-bd"/>
</dbReference>
<sequence length="741" mass="86132">MKMEVSTEEAAQKWLATAQFREILASDTSHKSQFVLLSQESGELGILLLNKSPFSEDQSVISEWIKQARLKEISKNDIYGCYSIQVPVEFNLINSQLIYPATEKHVQKYRAEEKIVIRETPEDYEQITKIYIEKYQMNLQWVYNILEKKAEAERVFYEEACSEFGWILANDIKWDGVTKENLYCLAIINRHDVRSIRDLRGSDVDFLEKLRDKSLKVIQDKYDVPANQLRAYFHYQPSFYHLHVHFVNIKYDAPGQLVYAAVSIEDVINNLRMASDYYQTHAAVLGLGDSSYQKFNFAGKRLFRRLEQLGARMLTQLGLADDQHEIGIDGALIPWKEAVWMRLYEEKIFENMKLEVDPTTVIPSKFILEPASIGENLNFHEEDQEYRLLTAGENRRVTADDHFQVRKSFIFTLSSIYFQDTRLIRFSVDDKDSNFFSYNPGDVLMVWPYNNDESMQIVIDALQYSDDLLDRPVHIRTNDRYLNPPPKWLVGDPTTLRSCLRRLLDLQAIPRRTFFEVFASLAVDEFEKRRLLELASPQGLDDLLAYANRVRRTTAETFRDFPVTSKSIPPERLFDLLKTIRPRAFSIASSPVVQGNAIELLVAKVQYKSRLSDPRRGLCSTFLSRLKPGDKVFSKIRPGTFKFPPVEVPLICIGPGTGVAPFRSLLISRERNASSCQSILYFGCRNSKSDDYFREEWEKCRKTKVVKAYSRDQEERIYVQHRMIEPQNAGEIREWILEKNG</sequence>
<dbReference type="InterPro" id="IPR011145">
    <property type="entry name" value="Scavenger_mRNA_decap_enz_N"/>
</dbReference>
<dbReference type="Gene3D" id="3.30.428.10">
    <property type="entry name" value="HIT-like"/>
    <property type="match status" value="1"/>
</dbReference>
<dbReference type="InterPro" id="IPR039261">
    <property type="entry name" value="FNR_nucleotide-bd"/>
</dbReference>
<dbReference type="Pfam" id="PF00258">
    <property type="entry name" value="Flavodoxin_1"/>
    <property type="match status" value="1"/>
</dbReference>
<dbReference type="FunFam" id="3.30.428.10:FF:000006">
    <property type="entry name" value="m7GpppX diphosphatase"/>
    <property type="match status" value="1"/>
</dbReference>
<dbReference type="GO" id="GO:0000290">
    <property type="term" value="P:deadenylation-dependent decapping of nuclear-transcribed mRNA"/>
    <property type="evidence" value="ECO:0007669"/>
    <property type="project" value="InterPro"/>
</dbReference>
<dbReference type="EMBL" id="LIAE01010263">
    <property type="protein sequence ID" value="PAV64375.1"/>
    <property type="molecule type" value="Genomic_DNA"/>
</dbReference>
<proteinExistence type="inferred from homology"/>
<dbReference type="PANTHER" id="PTHR12978:SF0">
    <property type="entry name" value="M7GPPPX DIPHOSPHATASE"/>
    <property type="match status" value="1"/>
</dbReference>
<dbReference type="GO" id="GO:0000340">
    <property type="term" value="F:RNA 7-methylguanosine cap binding"/>
    <property type="evidence" value="ECO:0007669"/>
    <property type="project" value="TreeGrafter"/>
</dbReference>
<evidence type="ECO:0000256" key="16">
    <source>
        <dbReference type="ARBA" id="ARBA00050148"/>
    </source>
</evidence>